<comment type="function">
    <text evidence="1">Involved in the TonB-dependent energy-dependent transport of various receptor-bound substrates.</text>
</comment>
<evidence type="ECO:0000256" key="8">
    <source>
        <dbReference type="ARBA" id="ARBA00022692"/>
    </source>
</evidence>
<evidence type="ECO:0000256" key="7">
    <source>
        <dbReference type="ARBA" id="ARBA00022519"/>
    </source>
</evidence>
<dbReference type="GO" id="GO:0005886">
    <property type="term" value="C:plasma membrane"/>
    <property type="evidence" value="ECO:0007669"/>
    <property type="project" value="UniProtKB-SubCell"/>
</dbReference>
<dbReference type="GO" id="GO:0015031">
    <property type="term" value="P:protein transport"/>
    <property type="evidence" value="ECO:0007669"/>
    <property type="project" value="UniProtKB-KW"/>
</dbReference>
<keyword evidence="6" id="KW-1003">Cell membrane</keyword>
<dbReference type="Gene3D" id="3.30.420.270">
    <property type="match status" value="1"/>
</dbReference>
<accession>G6F096</accession>
<dbReference type="Proteomes" id="UP000005939">
    <property type="component" value="Unassembled WGS sequence"/>
</dbReference>
<evidence type="ECO:0000313" key="13">
    <source>
        <dbReference type="EMBL" id="EHD13968.1"/>
    </source>
</evidence>
<organism evidence="13 14">
    <name type="scientific">Commensalibacter intestini A911</name>
    <dbReference type="NCBI Taxonomy" id="1088868"/>
    <lineage>
        <taxon>Bacteria</taxon>
        <taxon>Pseudomonadati</taxon>
        <taxon>Pseudomonadota</taxon>
        <taxon>Alphaproteobacteria</taxon>
        <taxon>Acetobacterales</taxon>
        <taxon>Acetobacteraceae</taxon>
    </lineage>
</organism>
<evidence type="ECO:0000256" key="3">
    <source>
        <dbReference type="ARBA" id="ARBA00005811"/>
    </source>
</evidence>
<keyword evidence="5 12" id="KW-0813">Transport</keyword>
<evidence type="ECO:0000256" key="2">
    <source>
        <dbReference type="ARBA" id="ARBA00004249"/>
    </source>
</evidence>
<dbReference type="PANTHER" id="PTHR30558">
    <property type="entry name" value="EXBD MEMBRANE COMPONENT OF PMF-DRIVEN MACROMOLECULE IMPORT SYSTEM"/>
    <property type="match status" value="1"/>
</dbReference>
<dbReference type="InterPro" id="IPR003400">
    <property type="entry name" value="ExbD"/>
</dbReference>
<proteinExistence type="inferred from homology"/>
<dbReference type="STRING" id="1088868.CIN_13270"/>
<evidence type="ECO:0000256" key="11">
    <source>
        <dbReference type="ARBA" id="ARBA00023136"/>
    </source>
</evidence>
<dbReference type="EMBL" id="AGFR01000007">
    <property type="protein sequence ID" value="EHD13968.1"/>
    <property type="molecule type" value="Genomic_DNA"/>
</dbReference>
<evidence type="ECO:0000256" key="9">
    <source>
        <dbReference type="ARBA" id="ARBA00022927"/>
    </source>
</evidence>
<evidence type="ECO:0000256" key="12">
    <source>
        <dbReference type="RuleBase" id="RU003879"/>
    </source>
</evidence>
<keyword evidence="7" id="KW-0997">Cell inner membrane</keyword>
<dbReference type="PATRIC" id="fig|1088868.3.peg.1334"/>
<sequence>MMDNNTLRARQQRRLLLQKSTDEEEEVIVDINTTPLIDVMLVLLVMLIITIPLQTQSVQLALGRGEPTQVEPPPSLTVAIDFDNTISFDNQTVANEDALQQKFKDIAAQPDQPTLFIKPNRLASYKVVAVILADAQRLGVKKIGIMGQN</sequence>
<comment type="subcellular location">
    <subcellularLocation>
        <location evidence="2">Cell inner membrane</location>
        <topology evidence="2">Single-pass type II membrane protein</topology>
    </subcellularLocation>
    <subcellularLocation>
        <location evidence="12">Cell membrane</location>
        <topology evidence="12">Single-pass type II membrane protein</topology>
    </subcellularLocation>
</comment>
<gene>
    <name evidence="13" type="ORF">CIN_13270</name>
</gene>
<evidence type="ECO:0000256" key="10">
    <source>
        <dbReference type="ARBA" id="ARBA00022989"/>
    </source>
</evidence>
<dbReference type="eggNOG" id="COG0848">
    <property type="taxonomic scope" value="Bacteria"/>
</dbReference>
<dbReference type="RefSeq" id="WP_008854317.1">
    <property type="nucleotide sequence ID" value="NZ_AGFR01000007.1"/>
</dbReference>
<dbReference type="GO" id="GO:0022857">
    <property type="term" value="F:transmembrane transporter activity"/>
    <property type="evidence" value="ECO:0007669"/>
    <property type="project" value="InterPro"/>
</dbReference>
<name>G6F096_9PROT</name>
<dbReference type="Pfam" id="PF02472">
    <property type="entry name" value="ExbD"/>
    <property type="match status" value="1"/>
</dbReference>
<keyword evidence="10" id="KW-1133">Transmembrane helix</keyword>
<keyword evidence="8 12" id="KW-0812">Transmembrane</keyword>
<dbReference type="AlphaFoldDB" id="G6F096"/>
<reference evidence="13 14" key="1">
    <citation type="submission" date="2011-10" db="EMBL/GenBank/DDBJ databases">
        <title>Genome Sequence of Commensalibacter intestini A911, isolated from Drosophila gut.</title>
        <authorList>
            <person name="Lee W.-J."/>
            <person name="Kim E.-K."/>
        </authorList>
    </citation>
    <scope>NUCLEOTIDE SEQUENCE [LARGE SCALE GENOMIC DNA]</scope>
    <source>
        <strain evidence="13 14">A911</strain>
    </source>
</reference>
<evidence type="ECO:0000313" key="14">
    <source>
        <dbReference type="Proteomes" id="UP000005939"/>
    </source>
</evidence>
<comment type="caution">
    <text evidence="13">The sequence shown here is derived from an EMBL/GenBank/DDBJ whole genome shotgun (WGS) entry which is preliminary data.</text>
</comment>
<dbReference type="PANTHER" id="PTHR30558:SF12">
    <property type="entry name" value="BIOPOLYMER TRANSPORT PROTEIN EXBD"/>
    <property type="match status" value="1"/>
</dbReference>
<keyword evidence="9 12" id="KW-0653">Protein transport</keyword>
<comment type="subunit">
    <text evidence="4">The accessory proteins ExbB and ExbD seem to form a complex with TonB.</text>
</comment>
<protein>
    <submittedName>
        <fullName evidence="13">Biopolymer transport protein exbD1</fullName>
    </submittedName>
</protein>
<comment type="similarity">
    <text evidence="3 12">Belongs to the ExbD/TolR family.</text>
</comment>
<evidence type="ECO:0000256" key="5">
    <source>
        <dbReference type="ARBA" id="ARBA00022448"/>
    </source>
</evidence>
<keyword evidence="11" id="KW-0472">Membrane</keyword>
<evidence type="ECO:0000256" key="4">
    <source>
        <dbReference type="ARBA" id="ARBA00011471"/>
    </source>
</evidence>
<evidence type="ECO:0000256" key="6">
    <source>
        <dbReference type="ARBA" id="ARBA00022475"/>
    </source>
</evidence>
<evidence type="ECO:0000256" key="1">
    <source>
        <dbReference type="ARBA" id="ARBA00003540"/>
    </source>
</evidence>